<evidence type="ECO:0000313" key="2">
    <source>
        <dbReference type="EMBL" id="BBE18770.1"/>
    </source>
</evidence>
<evidence type="ECO:0000313" key="3">
    <source>
        <dbReference type="Proteomes" id="UP001193389"/>
    </source>
</evidence>
<dbReference type="EMBL" id="AP018694">
    <property type="protein sequence ID" value="BBE18770.1"/>
    <property type="molecule type" value="Genomic_DNA"/>
</dbReference>
<keyword evidence="3" id="KW-1185">Reference proteome</keyword>
<dbReference type="AlphaFoldDB" id="A0A5K7SB30"/>
<feature type="chain" id="PRO_5024283479" evidence="1">
    <location>
        <begin position="24"/>
        <end position="238"/>
    </location>
</feature>
<proteinExistence type="predicted"/>
<dbReference type="Proteomes" id="UP001193389">
    <property type="component" value="Chromosome"/>
</dbReference>
<keyword evidence="1" id="KW-0732">Signal</keyword>
<feature type="signal peptide" evidence="1">
    <location>
        <begin position="1"/>
        <end position="23"/>
    </location>
</feature>
<name>A0A5K7SB30_9BACT</name>
<reference evidence="2" key="1">
    <citation type="journal article" date="2020" name="Int. J. Syst. Evol. Microbiol.">
        <title>Aquipluma nitroreducens gen. nov. sp. nov., a novel facultatively anaerobic bacterium isolated from a freshwater lake.</title>
        <authorList>
            <person name="Watanabe M."/>
            <person name="Kojima H."/>
            <person name="Fukui M."/>
        </authorList>
    </citation>
    <scope>NUCLEOTIDE SEQUENCE</scope>
    <source>
        <strain evidence="2">MeG22</strain>
    </source>
</reference>
<protein>
    <submittedName>
        <fullName evidence="2">Uncharacterized protein</fullName>
    </submittedName>
</protein>
<dbReference type="RefSeq" id="WP_318347076.1">
    <property type="nucleotide sequence ID" value="NZ_AP018694.1"/>
</dbReference>
<evidence type="ECO:0000256" key="1">
    <source>
        <dbReference type="SAM" id="SignalP"/>
    </source>
</evidence>
<accession>A0A5K7SB30</accession>
<gene>
    <name evidence="2" type="ORF">AQPE_2935</name>
</gene>
<sequence>MTLRFSNILLLILVWSFSQMVCAQEPMSPNWDAQKIKGVRQLPYPSYNGFPFLTNEWRPGKVEFTNGEISDSLFVRYSSYKDELIYYNTIAGAQINIDKASINGFKFIDVDGRTRTFRKQHFDDYLKGDRYFEILSSGEISLLAYRKVGLTTTPAYHDANGILKNMNYDLNYQFYFYSQEKGYTLVRISQSGLLSKFDKTQQRPIKKLLRKNRIKIGGESSFILAWKAIEKEGYKVVF</sequence>
<dbReference type="KEGG" id="anf:AQPE_2935"/>
<organism evidence="2 3">
    <name type="scientific">Aquipluma nitroreducens</name>
    <dbReference type="NCBI Taxonomy" id="2010828"/>
    <lineage>
        <taxon>Bacteria</taxon>
        <taxon>Pseudomonadati</taxon>
        <taxon>Bacteroidota</taxon>
        <taxon>Bacteroidia</taxon>
        <taxon>Marinilabiliales</taxon>
        <taxon>Prolixibacteraceae</taxon>
        <taxon>Aquipluma</taxon>
    </lineage>
</organism>